<feature type="compositionally biased region" description="Basic and acidic residues" evidence="2">
    <location>
        <begin position="35"/>
        <end position="47"/>
    </location>
</feature>
<feature type="compositionally biased region" description="Polar residues" evidence="2">
    <location>
        <begin position="72"/>
        <end position="83"/>
    </location>
</feature>
<dbReference type="AlphaFoldDB" id="A0A3M6V5K9"/>
<dbReference type="GO" id="GO:0030688">
    <property type="term" value="C:preribosome, small subunit precursor"/>
    <property type="evidence" value="ECO:0007669"/>
    <property type="project" value="TreeGrafter"/>
</dbReference>
<keyword evidence="4" id="KW-1185">Reference proteome</keyword>
<reference evidence="3 4" key="1">
    <citation type="journal article" date="2018" name="Sci. Rep.">
        <title>Comparative analysis of the Pocillopora damicornis genome highlights role of immune system in coral evolution.</title>
        <authorList>
            <person name="Cunning R."/>
            <person name="Bay R.A."/>
            <person name="Gillette P."/>
            <person name="Baker A.C."/>
            <person name="Traylor-Knowles N."/>
        </authorList>
    </citation>
    <scope>NUCLEOTIDE SEQUENCE [LARGE SCALE GENOMIC DNA]</scope>
    <source>
        <strain evidence="3">RSMAS</strain>
        <tissue evidence="3">Whole animal</tissue>
    </source>
</reference>
<protein>
    <recommendedName>
        <fullName evidence="5">Bystin</fullName>
    </recommendedName>
</protein>
<dbReference type="OrthoDB" id="2192561at2759"/>
<name>A0A3M6V5K9_POCDA</name>
<proteinExistence type="inferred from homology"/>
<evidence type="ECO:0000313" key="4">
    <source>
        <dbReference type="Proteomes" id="UP000275408"/>
    </source>
</evidence>
<feature type="region of interest" description="Disordered" evidence="2">
    <location>
        <begin position="61"/>
        <end position="89"/>
    </location>
</feature>
<feature type="region of interest" description="Disordered" evidence="2">
    <location>
        <begin position="1"/>
        <end position="47"/>
    </location>
</feature>
<organism evidence="3 4">
    <name type="scientific">Pocillopora damicornis</name>
    <name type="common">Cauliflower coral</name>
    <name type="synonym">Millepora damicornis</name>
    <dbReference type="NCBI Taxonomy" id="46731"/>
    <lineage>
        <taxon>Eukaryota</taxon>
        <taxon>Metazoa</taxon>
        <taxon>Cnidaria</taxon>
        <taxon>Anthozoa</taxon>
        <taxon>Hexacorallia</taxon>
        <taxon>Scleractinia</taxon>
        <taxon>Astrocoeniina</taxon>
        <taxon>Pocilloporidae</taxon>
        <taxon>Pocillopora</taxon>
    </lineage>
</organism>
<feature type="compositionally biased region" description="Basic residues" evidence="2">
    <location>
        <begin position="1"/>
        <end position="11"/>
    </location>
</feature>
<dbReference type="InterPro" id="IPR007955">
    <property type="entry name" value="Bystin"/>
</dbReference>
<dbReference type="OMA" id="TKLPVIW"/>
<accession>A0A3M6V5K9</accession>
<dbReference type="STRING" id="46731.A0A3M6V5K9"/>
<dbReference type="GO" id="GO:0005730">
    <property type="term" value="C:nucleolus"/>
    <property type="evidence" value="ECO:0007669"/>
    <property type="project" value="TreeGrafter"/>
</dbReference>
<comment type="caution">
    <text evidence="3">The sequence shown here is derived from an EMBL/GenBank/DDBJ whole genome shotgun (WGS) entry which is preliminary data.</text>
</comment>
<dbReference type="GO" id="GO:0005737">
    <property type="term" value="C:cytoplasm"/>
    <property type="evidence" value="ECO:0007669"/>
    <property type="project" value="TreeGrafter"/>
</dbReference>
<evidence type="ECO:0000256" key="2">
    <source>
        <dbReference type="SAM" id="MobiDB-lite"/>
    </source>
</evidence>
<gene>
    <name evidence="3" type="ORF">pdam_00007390</name>
</gene>
<evidence type="ECO:0000256" key="1">
    <source>
        <dbReference type="ARBA" id="ARBA00007114"/>
    </source>
</evidence>
<dbReference type="GO" id="GO:0006364">
    <property type="term" value="P:rRNA processing"/>
    <property type="evidence" value="ECO:0007669"/>
    <property type="project" value="TreeGrafter"/>
</dbReference>
<dbReference type="GO" id="GO:0030515">
    <property type="term" value="F:snoRNA binding"/>
    <property type="evidence" value="ECO:0007669"/>
    <property type="project" value="TreeGrafter"/>
</dbReference>
<dbReference type="EMBL" id="RCHS01000065">
    <property type="protein sequence ID" value="RMX61263.1"/>
    <property type="molecule type" value="Genomic_DNA"/>
</dbReference>
<dbReference type="Pfam" id="PF05291">
    <property type="entry name" value="Bystin"/>
    <property type="match status" value="1"/>
</dbReference>
<sequence length="428" mass="49208">MGKDKKGKKRSTGLTEDILESKSVRPSGRTKQRKDRQGESEDTFVEEKLSRKILEQARKQQDELEAEFGVASGSNKSLKTAQTRLGPPELQNLDADELESDEDDAASVASEQFYENIEVDEEDEQAFEVFMSKDTPARRTLADVIMEKIRDKKTEIESQMSERSTAPQMDERLVEVFRGVGQILAKYRSGKLPKAFKVIPSLSNWEEVLYITEPERWTAAAMFQATRTFVSNLNVKMAQRFFNLVLLPRVRDDITEYKRLNYHLYMALNKALFKPAAFFKGILLPLCESRTCTLREAIIIGSLISKTSIPVLHSSAAMLKIAEMDYSGANSIFLRHFFDKKYALPYRVIDAVVYHFLRFLSDKRILPVLWHQSLLTFVQRYKEDVSSEQKDALMELCRAQVHDQITPEVRRELSHSKSRDAEIEPMDV</sequence>
<dbReference type="Proteomes" id="UP000275408">
    <property type="component" value="Unassembled WGS sequence"/>
</dbReference>
<dbReference type="PANTHER" id="PTHR12821:SF0">
    <property type="entry name" value="BYSTIN"/>
    <property type="match status" value="1"/>
</dbReference>
<evidence type="ECO:0000313" key="3">
    <source>
        <dbReference type="EMBL" id="RMX61263.1"/>
    </source>
</evidence>
<evidence type="ECO:0008006" key="5">
    <source>
        <dbReference type="Google" id="ProtNLM"/>
    </source>
</evidence>
<comment type="similarity">
    <text evidence="1">Belongs to the bystin family.</text>
</comment>
<dbReference type="PANTHER" id="PTHR12821">
    <property type="entry name" value="BYSTIN"/>
    <property type="match status" value="1"/>
</dbReference>